<keyword evidence="2" id="KW-1185">Reference proteome</keyword>
<name>A0A2G1XMA6_STRCJ</name>
<dbReference type="EMBL" id="NHZO01000084">
    <property type="protein sequence ID" value="PHQ52368.1"/>
    <property type="molecule type" value="Genomic_DNA"/>
</dbReference>
<evidence type="ECO:0000313" key="2">
    <source>
        <dbReference type="Proteomes" id="UP000222531"/>
    </source>
</evidence>
<proteinExistence type="predicted"/>
<dbReference type="OrthoDB" id="4528334at2"/>
<organism evidence="1 2">
    <name type="scientific">Streptomyces cinnamoneus</name>
    <name type="common">Streptoverticillium cinnamoneum</name>
    <dbReference type="NCBI Taxonomy" id="53446"/>
    <lineage>
        <taxon>Bacteria</taxon>
        <taxon>Bacillati</taxon>
        <taxon>Actinomycetota</taxon>
        <taxon>Actinomycetes</taxon>
        <taxon>Kitasatosporales</taxon>
        <taxon>Streptomycetaceae</taxon>
        <taxon>Streptomyces</taxon>
        <taxon>Streptomyces cinnamoneus group</taxon>
    </lineage>
</organism>
<gene>
    <name evidence="1" type="ORF">BLA24_07920</name>
</gene>
<reference evidence="1 2" key="1">
    <citation type="journal article" date="2017" name="Biochemistry">
        <title>Identification of the Biosynthetic Pathway for the Antibiotic Bicyclomycin.</title>
        <authorList>
            <person name="Patteson J."/>
            <person name="Cai W."/>
            <person name="Johnson R.A."/>
            <person name="Santa Maria K."/>
            <person name="Li B."/>
        </authorList>
    </citation>
    <scope>NUCLEOTIDE SEQUENCE [LARGE SCALE GENOMIC DNA]</scope>
    <source>
        <strain evidence="1 2">ATCC 21532</strain>
    </source>
</reference>
<evidence type="ECO:0000313" key="1">
    <source>
        <dbReference type="EMBL" id="PHQ52368.1"/>
    </source>
</evidence>
<dbReference type="Proteomes" id="UP000222531">
    <property type="component" value="Unassembled WGS sequence"/>
</dbReference>
<evidence type="ECO:0008006" key="3">
    <source>
        <dbReference type="Google" id="ProtNLM"/>
    </source>
</evidence>
<dbReference type="AlphaFoldDB" id="A0A2G1XMA6"/>
<protein>
    <recommendedName>
        <fullName evidence="3">DUF1877 domain-containing protein</fullName>
    </recommendedName>
</protein>
<dbReference type="RefSeq" id="WP_099198457.1">
    <property type="nucleotide sequence ID" value="NZ_JBIRXA010000022.1"/>
</dbReference>
<sequence length="199" mass="22044">MGADITALIVDWADLENIPVLEREGALIEAADPDVDDGGTEEGWAWLPPAPEGFPAWCARYEFASTRGSFKPHFWAGERWETVREHVAADLRSALDTFLGGLFWNLPGSEDDLQEEEDAEHWYGAMWVYCSPPDVLGLAQAWAEAGPRLEALRGPFDLHAAEPGTRVGRFEGFAMLLRGWAEVVDEAHRRGWGLVGLPV</sequence>
<accession>A0A2G1XMA6</accession>
<comment type="caution">
    <text evidence="1">The sequence shown here is derived from an EMBL/GenBank/DDBJ whole genome shotgun (WGS) entry which is preliminary data.</text>
</comment>